<evidence type="ECO:0000256" key="1">
    <source>
        <dbReference type="ARBA" id="ARBA00004123"/>
    </source>
</evidence>
<feature type="region of interest" description="Disordered" evidence="3">
    <location>
        <begin position="181"/>
        <end position="288"/>
    </location>
</feature>
<evidence type="ECO:0000256" key="3">
    <source>
        <dbReference type="SAM" id="MobiDB-lite"/>
    </source>
</evidence>
<proteinExistence type="predicted"/>
<name>A0AAD4ZZC2_SILAS</name>
<protein>
    <submittedName>
        <fullName evidence="5">Neuroblast differentiation-associated protein AHNAK-like</fullName>
    </submittedName>
</protein>
<feature type="compositionally biased region" description="Basic and acidic residues" evidence="3">
    <location>
        <begin position="4226"/>
        <end position="4246"/>
    </location>
</feature>
<feature type="region of interest" description="Disordered" evidence="3">
    <location>
        <begin position="969"/>
        <end position="991"/>
    </location>
</feature>
<dbReference type="GO" id="GO:0005634">
    <property type="term" value="C:nucleus"/>
    <property type="evidence" value="ECO:0007669"/>
    <property type="project" value="UniProtKB-SubCell"/>
</dbReference>
<dbReference type="SMART" id="SM00228">
    <property type="entry name" value="PDZ"/>
    <property type="match status" value="1"/>
</dbReference>
<keyword evidence="6" id="KW-1185">Reference proteome</keyword>
<feature type="region of interest" description="Disordered" evidence="3">
    <location>
        <begin position="4437"/>
        <end position="4478"/>
    </location>
</feature>
<comment type="caution">
    <text evidence="5">The sequence shown here is derived from an EMBL/GenBank/DDBJ whole genome shotgun (WGS) entry which is preliminary data.</text>
</comment>
<evidence type="ECO:0000313" key="5">
    <source>
        <dbReference type="EMBL" id="KAI5606360.1"/>
    </source>
</evidence>
<feature type="region of interest" description="Disordered" evidence="3">
    <location>
        <begin position="1017"/>
        <end position="1048"/>
    </location>
</feature>
<feature type="compositionally biased region" description="Basic and acidic residues" evidence="3">
    <location>
        <begin position="974"/>
        <end position="991"/>
    </location>
</feature>
<feature type="region of interest" description="Disordered" evidence="3">
    <location>
        <begin position="4120"/>
        <end position="4147"/>
    </location>
</feature>
<organism evidence="5 6">
    <name type="scientific">Silurus asotus</name>
    <name type="common">Amur catfish</name>
    <name type="synonym">Parasilurus asotus</name>
    <dbReference type="NCBI Taxonomy" id="30991"/>
    <lineage>
        <taxon>Eukaryota</taxon>
        <taxon>Metazoa</taxon>
        <taxon>Chordata</taxon>
        <taxon>Craniata</taxon>
        <taxon>Vertebrata</taxon>
        <taxon>Euteleostomi</taxon>
        <taxon>Actinopterygii</taxon>
        <taxon>Neopterygii</taxon>
        <taxon>Teleostei</taxon>
        <taxon>Ostariophysi</taxon>
        <taxon>Siluriformes</taxon>
        <taxon>Siluridae</taxon>
        <taxon>Silurus</taxon>
    </lineage>
</organism>
<feature type="region of interest" description="Disordered" evidence="3">
    <location>
        <begin position="4225"/>
        <end position="4246"/>
    </location>
</feature>
<dbReference type="InterPro" id="IPR052082">
    <property type="entry name" value="Myelin_sheath_structural"/>
</dbReference>
<gene>
    <name evidence="5" type="ORF">C0J50_10118</name>
</gene>
<feature type="compositionally biased region" description="Acidic residues" evidence="3">
    <location>
        <begin position="12"/>
        <end position="24"/>
    </location>
</feature>
<dbReference type="GO" id="GO:0043484">
    <property type="term" value="P:regulation of RNA splicing"/>
    <property type="evidence" value="ECO:0007669"/>
    <property type="project" value="TreeGrafter"/>
</dbReference>
<feature type="domain" description="PDZ" evidence="4">
    <location>
        <begin position="92"/>
        <end position="161"/>
    </location>
</feature>
<dbReference type="GO" id="GO:0005737">
    <property type="term" value="C:cytoplasm"/>
    <property type="evidence" value="ECO:0007669"/>
    <property type="project" value="TreeGrafter"/>
</dbReference>
<evidence type="ECO:0000313" key="6">
    <source>
        <dbReference type="Proteomes" id="UP001205998"/>
    </source>
</evidence>
<comment type="subcellular location">
    <subcellularLocation>
        <location evidence="1">Nucleus</location>
    </subcellularLocation>
</comment>
<feature type="compositionally biased region" description="Basic and acidic residues" evidence="3">
    <location>
        <begin position="4458"/>
        <end position="4467"/>
    </location>
</feature>
<dbReference type="PANTHER" id="PTHR23348">
    <property type="entry name" value="PERIAXIN/AHNAK"/>
    <property type="match status" value="1"/>
</dbReference>
<dbReference type="SUPFAM" id="SSF50156">
    <property type="entry name" value="PDZ domain-like"/>
    <property type="match status" value="1"/>
</dbReference>
<evidence type="ECO:0000256" key="2">
    <source>
        <dbReference type="ARBA" id="ARBA00023242"/>
    </source>
</evidence>
<dbReference type="InterPro" id="IPR001478">
    <property type="entry name" value="PDZ"/>
</dbReference>
<feature type="region of interest" description="Disordered" evidence="3">
    <location>
        <begin position="1"/>
        <end position="86"/>
    </location>
</feature>
<feature type="compositionally biased region" description="Basic and acidic residues" evidence="3">
    <location>
        <begin position="231"/>
        <end position="242"/>
    </location>
</feature>
<feature type="region of interest" description="Disordered" evidence="3">
    <location>
        <begin position="693"/>
        <end position="716"/>
    </location>
</feature>
<feature type="compositionally biased region" description="Polar residues" evidence="3">
    <location>
        <begin position="245"/>
        <end position="255"/>
    </location>
</feature>
<evidence type="ECO:0000259" key="4">
    <source>
        <dbReference type="PROSITE" id="PS50106"/>
    </source>
</evidence>
<dbReference type="Proteomes" id="UP001205998">
    <property type="component" value="Unassembled WGS sequence"/>
</dbReference>
<feature type="compositionally biased region" description="Basic residues" evidence="3">
    <location>
        <begin position="820"/>
        <end position="838"/>
    </location>
</feature>
<dbReference type="PROSITE" id="PS50106">
    <property type="entry name" value="PDZ"/>
    <property type="match status" value="1"/>
</dbReference>
<dbReference type="InterPro" id="IPR036034">
    <property type="entry name" value="PDZ_sf"/>
</dbReference>
<dbReference type="EMBL" id="MU601092">
    <property type="protein sequence ID" value="KAI5606360.1"/>
    <property type="molecule type" value="Genomic_DNA"/>
</dbReference>
<feature type="non-terminal residue" evidence="5">
    <location>
        <position position="1"/>
    </location>
</feature>
<feature type="compositionally biased region" description="Basic residues" evidence="3">
    <location>
        <begin position="262"/>
        <end position="279"/>
    </location>
</feature>
<reference evidence="5" key="1">
    <citation type="submission" date="2018-07" db="EMBL/GenBank/DDBJ databases">
        <title>Comparative genomics of catfishes provides insights into carnivory and benthic adaptation.</title>
        <authorList>
            <person name="Zhang Y."/>
            <person name="Wang D."/>
            <person name="Peng Z."/>
            <person name="Zheng S."/>
            <person name="Shao F."/>
            <person name="Tao W."/>
        </authorList>
    </citation>
    <scope>NUCLEOTIDE SEQUENCE</scope>
    <source>
        <strain evidence="5">Chongqing</strain>
    </source>
</reference>
<dbReference type="PANTHER" id="PTHR23348:SF16">
    <property type="entry name" value="LEUCINE RICH REPEAT FAMILY PROTEIN"/>
    <property type="match status" value="1"/>
</dbReference>
<keyword evidence="2" id="KW-0539">Nucleus</keyword>
<feature type="compositionally biased region" description="Basic and acidic residues" evidence="3">
    <location>
        <begin position="183"/>
        <end position="193"/>
    </location>
</feature>
<sequence>TGAGRRLRGPEQEAEDDSVCEEAEILEKERPRPQGSSPVEEFPVEKQAEEDISVYKSGSNKKSRKGGFGSLFDKHSPNKMNETEDMQSDECEIIVKTVNEPCIEGLVMTGGGKEGIFIKEVKLDSPASKHLSVKEGDQILSATVYFDNVSYEDALQILERAQPYKMEFCLRRKVEPAIPENAEIIHPKEKDQDPPMMRSQTKIKKQQERISWPKFPSFGKGPRMQFRRSHSTSEAEEHRKLEMSPPTSDTESPLKSSDGKDKKKKHKVQLKIKMKGHRSKSVEEPQRDEQVLVWENQQVEDILEEKVPEEPEEKMQDIPQVLDGAKYEVSSKTGNDDPLQKLSGMELYEAHLISLGSTLKTTDISVALSEGGKNESSEMKVRINLKEQPDIDTKNQAENINDLYTTSEPAACENVVLSQAEVEISQIDNDPNKQGIDLTERKMQSGNAELTIPNLDFCVGETKKSPGIGNEKQWKEKSVLENESYGIRTRGPLADMATSKAHFVNTINGLQFISPDYNELAQAGEISDVISDAKKLAVSPVFTLDKDDALLEIKTSKLSSETADFIQADQEQRSASKQFKLPKVDHSGFVTHELINMTEVEKIRTHLPKREDIEIPGMEHKEPKLTLQKPDIKCPKIEKVIHITKERQIQSPQTEFNVEDVKVAVSKFPAFKLPEGDITGVLVQREITIMEQKSDKSSLTPRGSPHKISITSTESSPFITKSKVDEEKSPSDTVDKDTAIKMANVELPYIYEQTSTTVMKVDYTKPQMTDYGRLGDINFKLPKREDIEIPGMEAIKESKLQNTLIEAISDVDIDQVEKTKTKKHGDKKGHEKKSKKPKISIEGFDITKPDIQSSNISTEIPKERSFKMDMEETKIHEKHKFKTPKVEEVDNISVSVQESKILEDNMDNRKTETKFGKTKFKIPTLTIPEFGTELPREENISAVDVRGKAAEKTLLDHKLKVSAEPVLFDTDGTDENKDGQYGRVHDTDPEEQGKKFKLPKFEISFPEVKTPKIICTSKKDDDSSVSEENGEVPVVHSPKTGPPDIEPIVKIDQPEVGSAITEVKFKRPGFSFPRFGISKTEYIAPEADVNVTNVNIALPDGQREMDNPNKNVAISVKDGKQKDATKFVSPTKFKIPSIKFPSFGTKVSKAEMAGPDVNVDVKGPEISVPDAEIKLTAEPALVNIKGPDADIESKSLSRENKDLDIHIEEQGSKFKLPKFGISLPEMKGPKIDTISDQEIDISLPKKTIQVTLPDFEVQAGTTEVKADLLVDLDKVHFAKTARKISDVHVDVKGPEISLPDAEMKLSADPVTVDFKGPDADKEFKLLSVEIQDQDFQVKEQGSKFKLPKFGVSLPEVKGPKIDVSSDKAEIDISVPKASLDVHPPDVELQGVTAKIKGDLPEVDSKDIEMKMKTPGFSFPSIEFSKSDVKSPEVDVSLPKVDVSLPETRMKIEHPTTDVTMSVEDAEFKGRSKFKMPSFTLPKFGTKGRKASGEVADVDVDVKGPEISLPDAGMKLSAEPVTVDIKGPDADKEVKSLSVEIKDQDFQVKEQGSKFKLPKFGISLPEVKGPKIDVSSDKAEIDISIPEASLDVRPTDVEVHGVTAEIKADLPEVDSKDIEMKMKTPGFSFPSIGFSKSDVKSPEVDVSLPNVDVSLPEGRIEIDRPTTDVTMSVEDAELKGRSKFGSPTKFKMPSFTLPKFGTKGPKAAVNVSDVDVDVKGPEICLPDAKIKLSADPITVDIKGPDIDKEIKLLSVEIQDQDFQVKEQGNKYKLPKFGISLPDVKGPKIDVSSDKAKIDISIPEASIDVHPPDVEVQGVTAKIRADLPEVDSKDIEMKMKTPGFSFPSIGFSKSDVKSPEFDVSLPKVDVSLPETKMEIEHPTTDVTMSVEDAELKGRSKFGSPTKFKMPSFTLPKFGSKGPKATVNVSDMDVDVKGPKICLPEAELKLSVDPVTVDFKGPDADKEIKSISMEIQDQDFQVKEQGSKFKLPKFGVSLPEVKGPKIDVSSDKAKIDISIPEASLDVHPPDFEVQGVTAEIRADLPEVDSKDIELKMKTPGFSFPSIGFSKSDVKSPEVDVSLPKVDVSLPETKMEIEHPTTDVTMSVEDAELKGRSKFGSPTKFKMPSFTLPKFGAKGPKAAVNVSDVNVDVKGPKICLPEAELKLSVDPVTVDIKGPDADKEIQSISMEIQDQDLKVKEQGSKFKLPKFGFSLPEVKGPKIDVSSDKAGIALSAPKASIDGHPPDVEVQAVTAEIKGDLPEDFKDTEVKMKTPGFSFPSIGFSKSDIKSPEVDVSLPKVDVSLPEGRIEIEKPTTDVTMSVEDAELKGRSKFGSPTKFKMPSFTLPKFGSKGPKATVNVSDMDVDVKGPKICLPEAELKLSADPVTVDIKGPDADKEIKSISMEIQDQDFQVKEQGSKFKLPKFGVSLPEVKGPKIDASSDKAKIDISIPEASLDVHPPDVEVQGVTAEITADLPEVDSKDIELKMKTPGFSFPSIGFSKSDVKSPEVDVSLPKVDVSLPETKMEIEHPTTDVTMSVEDAELKGRSKFGSPTKFKMPSFTLPKFGAKGPKAAVNVSDMNVDVKGPEISLPEAELKLSVDPVTVDIKGPGADKEIQSISMEIQDQDFQVKEQGSKFKLPKFGISLPEVKGPKIDVSSDKAEIAISAPKASIDGHPPDVEVQGVTAEIKGNLPEVDFKDTEVKMKTPGFSFPSIGFSKSDIKSPEVDVSLPKVDVSLPEGRIEIERPTTDVTMSVEDAELKGRSKFGSPTKFKLPSFTLPKFGTKGRKASVEVADVDVDVKGPEISLPDAGMKLSAEPVTVDIKGLDADKEVKSLSVEIKDQDFQVKEQGNKFKLPKFGFSLPEVKGPKIDVSSDKAEIDISVPEASLDVHPPNVEVQGVTAEIKADLPEVDSKDFEMKMKTPGFSFPSIGFSKSDIKSPEVDVSLPKVDVSLPEGRIEIERPTTDVTMSVEDAELEGRSKFGSPTKFKMPSFTLPKFGTKGPKAAVNVSDVDVDVKGPQISLPDAEIKLSADPITVDNKGPDVDKEIKSLSVEIQDQDFQVKEQGSKFKLPKFGISLPEVKGPKIDVSSDKAEIDISVPEASLDVHPPNVEVQGVTAEIKADLPEVDSKDFEMKMKTPGFSFPSIGFSKSDIKSPEVDVSLPKVDVSLPEGRIEIDRPTTDVTMSVEDAELEGRSKFGSPTKFKMPSFTLPKFGTKGPKATINVSDVDVDVKGPQISLPDAEIKLSADPITVDFKGPDVDKEMKSLSVEIQDQDFQVKEQGSKFKLPKFGSLPEVKGPKIDVSSDKAEIDISVPKPTLDVHPTDVEVHGVTAEIRADLPEVDSKDIEMKMKTPGFSFPSIGFSKSDIKSPEVDVSLPKVDVSLPEGTIEIERPTTDVTMSVEDAELKGRSKFGSPTKFKLPSFTLPKFGSKGPKATVNVSDVDVDVKGPDISLPDAEMKLSVDPVTVDIKGTDADKEMKLLSVEIKDQDFQVKEQGSKFKLPKFGFSLPEVKGPKIDVSSDKAEIDISVPKPTIDVHPPDVEVQGVTSEIKVDLPEVDSKHIEMKMKTPGFSFPSIGFSKSDVKSPEVDVNLPKVDVSLPEGKFEIERPTTDVTMSVEDAELKGRSKFGSPTKFKMPSFTLPKFGTKGPKAAVNVSDVDVDVKGPEISLPDAEIKLSADPFTVDFKGPDADKEMKLLDISIPEARLDVHPPDVEVQGVTAEIRADLPEVDSKDIEMKMKTPGFSFPSIGFNKSDVKSPDVAVSLPNIDVDVKGPEISLPDAEMKLSVKPVTVDIAGPRADKEIKLASTEMKNQDVHIKEQGSKFKLPKFGFSGPELKGPKIDVSLEKKEMDISVQEAKVEVHPPEVKVQGITAEIKTDLPEVDSKDIEMEMKTPGFSFPRIVFNKSDVTSPDVDVSLPNVDVSLPEGSMEMEQPSTDVRMSVEDAEHKGRSKFGSSTKFKLPSINFPKFGTKGPKATVDVSDVNLDVKGPEIGLSDADIKLSAQPITMDVKEPGTDKEVKSLNMEIKGQDFQVKEQGSKFKLPKFEISVPEMKGQKIDVSSDKAEMNISIPKAKAEVHPHDVEMQDVMVEIKGDLPEVDSNDIEVKMKTPGFSFPRIGFSKSEAKATKVDPGPQNVDMPLPEASTEMKRPDTDVTISVEDAEHKGRSKFGSPTKFKLPSINFPKFGTKGPKATVEVSDVDVDVKGPEISLPDAELKLPAEPLSVVIKGPDADKGIKSPSKEVKDQEVKEQESKFKLPKFGISVPEVKGPKVDVSSDKAEIKISVPKAKAELYPPDIEVQGVTTEFQADLDSKDIEVKMKRPGLSFSDTKAPAGDEVSIPKLDSKVGKSEDDDTFVSGNALDVFKQKYTQGVKTSSKFILPSLGDVFSGFEVEFNVPTFEEIEEAKKISEVEKQNQPQPEDSDWFRFHKFSSSTKTSIDNENVASKFPRKSEQSPQSGINENEYKKSFTRETDEETVSPTLSLSSSDAFADVSSALTTEQIGLSITSPTKVKVKYSEPAVNTDVSDIHGDIITSTARTELISMEPYQPEKVNIPFSSETSSSSVDTLKQISGHIVVSNVQSVSKTQHATIFTKLDTQNIGKVTDSLLSAEETVMRKGHTIVEKHVVKEIFGDDKEKIFVTQRIQVFEGDSSEPISDDTASSIQRLRDTVHTEKIRFFEGAEPSNTIVMSTETLLRHADSSTDENEGQ</sequence>
<feature type="region of interest" description="Disordered" evidence="3">
    <location>
        <begin position="818"/>
        <end position="844"/>
    </location>
</feature>
<accession>A0AAD4ZZC2</accession>
<dbReference type="Gene3D" id="2.30.42.10">
    <property type="match status" value="1"/>
</dbReference>